<dbReference type="RefSeq" id="WP_197310029.1">
    <property type="nucleotide sequence ID" value="NZ_JADZLT010000040.1"/>
</dbReference>
<keyword evidence="2" id="KW-1185">Reference proteome</keyword>
<organism evidence="1 2">
    <name type="scientific">Methylobrevis albus</name>
    <dbReference type="NCBI Taxonomy" id="2793297"/>
    <lineage>
        <taxon>Bacteria</taxon>
        <taxon>Pseudomonadati</taxon>
        <taxon>Pseudomonadota</taxon>
        <taxon>Alphaproteobacteria</taxon>
        <taxon>Hyphomicrobiales</taxon>
        <taxon>Pleomorphomonadaceae</taxon>
        <taxon>Methylobrevis</taxon>
    </lineage>
</organism>
<evidence type="ECO:0000313" key="2">
    <source>
        <dbReference type="Proteomes" id="UP000631694"/>
    </source>
</evidence>
<proteinExistence type="predicted"/>
<name>A0A931I0B2_9HYPH</name>
<dbReference type="AlphaFoldDB" id="A0A931I0B2"/>
<dbReference type="InterPro" id="IPR009354">
    <property type="entry name" value="Usg"/>
</dbReference>
<comment type="caution">
    <text evidence="1">The sequence shown here is derived from an EMBL/GenBank/DDBJ whole genome shotgun (WGS) entry which is preliminary data.</text>
</comment>
<evidence type="ECO:0000313" key="1">
    <source>
        <dbReference type="EMBL" id="MBH0236943.1"/>
    </source>
</evidence>
<reference evidence="1" key="1">
    <citation type="submission" date="2020-12" db="EMBL/GenBank/DDBJ databases">
        <title>Methylobrevis albus sp. nov., isolated from fresh water lack sediment.</title>
        <authorList>
            <person name="Zou Q."/>
        </authorList>
    </citation>
    <scope>NUCLEOTIDE SEQUENCE</scope>
    <source>
        <strain evidence="1">L22</strain>
    </source>
</reference>
<sequence>MVVSSDFRLQLAGYGLTTANILYRLPDHPAILQSYLWQQYDLAPEFPELNRFLAFWRERLEGPLHSVEVAHKKLISPGIWKKVDASYLLN</sequence>
<dbReference type="Pfam" id="PF06233">
    <property type="entry name" value="Usg"/>
    <property type="match status" value="1"/>
</dbReference>
<protein>
    <submittedName>
        <fullName evidence="1">Usg protein</fullName>
    </submittedName>
</protein>
<gene>
    <name evidence="1" type="ORF">I5731_03825</name>
</gene>
<dbReference type="EMBL" id="JADZLT010000040">
    <property type="protein sequence ID" value="MBH0236943.1"/>
    <property type="molecule type" value="Genomic_DNA"/>
</dbReference>
<accession>A0A931I0B2</accession>
<dbReference type="Proteomes" id="UP000631694">
    <property type="component" value="Unassembled WGS sequence"/>
</dbReference>